<protein>
    <recommendedName>
        <fullName evidence="2">DUF834 domain-containing protein</fullName>
    </recommendedName>
</protein>
<dbReference type="AlphaFoldDB" id="Q5VNL7"/>
<accession>Q5VNL7</accession>
<evidence type="ECO:0000313" key="3">
    <source>
        <dbReference type="EMBL" id="BAD68959.1"/>
    </source>
</evidence>
<organism evidence="3">
    <name type="scientific">Oryza sativa subsp. japonica</name>
    <name type="common">Rice</name>
    <dbReference type="NCBI Taxonomy" id="39947"/>
    <lineage>
        <taxon>Eukaryota</taxon>
        <taxon>Viridiplantae</taxon>
        <taxon>Streptophyta</taxon>
        <taxon>Embryophyta</taxon>
        <taxon>Tracheophyta</taxon>
        <taxon>Spermatophyta</taxon>
        <taxon>Magnoliopsida</taxon>
        <taxon>Liliopsida</taxon>
        <taxon>Poales</taxon>
        <taxon>Poaceae</taxon>
        <taxon>BOP clade</taxon>
        <taxon>Oryzoideae</taxon>
        <taxon>Oryzeae</taxon>
        <taxon>Oryzinae</taxon>
        <taxon>Oryza</taxon>
        <taxon>Oryza sativa</taxon>
    </lineage>
</organism>
<dbReference type="InterPro" id="IPR008552">
    <property type="entry name" value="DUF834"/>
</dbReference>
<reference evidence="3" key="1">
    <citation type="submission" date="2002-01" db="EMBL/GenBank/DDBJ databases">
        <title>Oryza sativa nipponbare(GA3) genomic DNA, chromosome 1, BAC clone:B1109A06.</title>
        <authorList>
            <person name="Sasaki T."/>
            <person name="Matsumoto T."/>
            <person name="Yamamoto K."/>
        </authorList>
    </citation>
    <scope>NUCLEOTIDE SEQUENCE</scope>
</reference>
<evidence type="ECO:0000256" key="1">
    <source>
        <dbReference type="SAM" id="MobiDB-lite"/>
    </source>
</evidence>
<dbReference type="EMBL" id="AP004610">
    <property type="protein sequence ID" value="BAD68959.1"/>
    <property type="molecule type" value="Genomic_DNA"/>
</dbReference>
<proteinExistence type="predicted"/>
<evidence type="ECO:0000259" key="2">
    <source>
        <dbReference type="Pfam" id="PF05754"/>
    </source>
</evidence>
<feature type="region of interest" description="Disordered" evidence="1">
    <location>
        <begin position="1"/>
        <end position="36"/>
    </location>
</feature>
<gene>
    <name evidence="3" type="primary">B1109A06.3</name>
</gene>
<feature type="region of interest" description="Disordered" evidence="1">
    <location>
        <begin position="84"/>
        <end position="105"/>
    </location>
</feature>
<dbReference type="Pfam" id="PF05754">
    <property type="entry name" value="DUF834"/>
    <property type="match status" value="1"/>
</dbReference>
<feature type="domain" description="DUF834" evidence="2">
    <location>
        <begin position="83"/>
        <end position="137"/>
    </location>
</feature>
<name>Q5VNL7_ORYSJ</name>
<sequence>MEGLGGQAEAPEERARRGELTEGRHDDEKRLAMRSGVTTGYRSMVAAEFQRRETTTEGWTGFSSQLRCRGRLRRGPATLGSMRRLRRRSKQGGNPLVHGDGNLPAGFGAKEPVAGVELTLAKPREATAQGGVDQRGGAALLEMVAALEREGLAGRDG</sequence>
<dbReference type="Proteomes" id="UP000817658">
    <property type="component" value="Chromosome 1"/>
</dbReference>
<feature type="compositionally biased region" description="Basic and acidic residues" evidence="1">
    <location>
        <begin position="11"/>
        <end position="31"/>
    </location>
</feature>